<sequence length="342" mass="39460">MFSQPKMIDRATGASPPWSNTKEMASSPIHLDPTIEITMSNDHYDDDLASIDRIKQSVEKIMAMNEIASEETIVAFPSPQSNASANSTPLLSSCSSIKPMPLMSIDAKANYGVSSSMDSSGMMNKIIDKSSRSWPVDPPYRYNYKYRHQRIRATGGRHKNFYHPYYGHQCTARHRCTSSSNNLLDTFKIYMNLRKKNFPPKFWLQLHNHTIDCSQVLPPKKHRNPSKIKVNNCLDFLSPHIQKFIYSGAIDKRKGEIRANKFPLSNEQYTVMNRLGVIHKYQSVFILQSEFQLEYNFIHKGYHRGVENIQFRLQKQKPIVDGKNPILILRVRFHQKAPILKQ</sequence>
<proteinExistence type="predicted"/>
<dbReference type="Proteomes" id="UP000663887">
    <property type="component" value="Unassembled WGS sequence"/>
</dbReference>
<comment type="caution">
    <text evidence="2">The sequence shown here is derived from an EMBL/GenBank/DDBJ whole genome shotgun (WGS) entry which is preliminary data.</text>
</comment>
<name>A0A816UTV3_9BILA</name>
<evidence type="ECO:0000256" key="1">
    <source>
        <dbReference type="SAM" id="MobiDB-lite"/>
    </source>
</evidence>
<dbReference type="AlphaFoldDB" id="A0A816UTV3"/>
<evidence type="ECO:0000313" key="3">
    <source>
        <dbReference type="EMBL" id="CAF4246624.1"/>
    </source>
</evidence>
<dbReference type="Proteomes" id="UP000663842">
    <property type="component" value="Unassembled WGS sequence"/>
</dbReference>
<dbReference type="EMBL" id="CAJOBF010008026">
    <property type="protein sequence ID" value="CAF4246624.1"/>
    <property type="molecule type" value="Genomic_DNA"/>
</dbReference>
<dbReference type="EMBL" id="CAJNRG010009942">
    <property type="protein sequence ID" value="CAF2117728.1"/>
    <property type="molecule type" value="Genomic_DNA"/>
</dbReference>
<gene>
    <name evidence="3" type="ORF">UXM345_LOCUS30488</name>
    <name evidence="2" type="ORF">XDN619_LOCUS21976</name>
</gene>
<feature type="region of interest" description="Disordered" evidence="1">
    <location>
        <begin position="1"/>
        <end position="24"/>
    </location>
</feature>
<evidence type="ECO:0000313" key="2">
    <source>
        <dbReference type="EMBL" id="CAF2117728.1"/>
    </source>
</evidence>
<accession>A0A816UTV3</accession>
<organism evidence="2 4">
    <name type="scientific">Rotaria magnacalcarata</name>
    <dbReference type="NCBI Taxonomy" id="392030"/>
    <lineage>
        <taxon>Eukaryota</taxon>
        <taxon>Metazoa</taxon>
        <taxon>Spiralia</taxon>
        <taxon>Gnathifera</taxon>
        <taxon>Rotifera</taxon>
        <taxon>Eurotatoria</taxon>
        <taxon>Bdelloidea</taxon>
        <taxon>Philodinida</taxon>
        <taxon>Philodinidae</taxon>
        <taxon>Rotaria</taxon>
    </lineage>
</organism>
<reference evidence="2" key="1">
    <citation type="submission" date="2021-02" db="EMBL/GenBank/DDBJ databases">
        <authorList>
            <person name="Nowell W R."/>
        </authorList>
    </citation>
    <scope>NUCLEOTIDE SEQUENCE</scope>
</reference>
<evidence type="ECO:0000313" key="4">
    <source>
        <dbReference type="Proteomes" id="UP000663887"/>
    </source>
</evidence>
<protein>
    <submittedName>
        <fullName evidence="2">Uncharacterized protein</fullName>
    </submittedName>
</protein>